<keyword evidence="2" id="KW-1185">Reference proteome</keyword>
<evidence type="ECO:0000313" key="2">
    <source>
        <dbReference type="Proteomes" id="UP001201549"/>
    </source>
</evidence>
<dbReference type="EMBL" id="JAKOGG010000002">
    <property type="protein sequence ID" value="MCS4555408.1"/>
    <property type="molecule type" value="Genomic_DNA"/>
</dbReference>
<protein>
    <recommendedName>
        <fullName evidence="3">DUF4304 domain-containing protein</fullName>
    </recommendedName>
</protein>
<reference evidence="1 2" key="1">
    <citation type="submission" date="2022-02" db="EMBL/GenBank/DDBJ databases">
        <authorList>
            <person name="Zhuang L."/>
        </authorList>
    </citation>
    <scope>NUCLEOTIDE SEQUENCE [LARGE SCALE GENOMIC DNA]</scope>
    <source>
        <strain evidence="1 2">C32</strain>
    </source>
</reference>
<evidence type="ECO:0008006" key="3">
    <source>
        <dbReference type="Google" id="ProtNLM"/>
    </source>
</evidence>
<name>A0ABT2FGH7_9GAMM</name>
<gene>
    <name evidence="1" type="ORF">L9G74_03060</name>
</gene>
<comment type="caution">
    <text evidence="1">The sequence shown here is derived from an EMBL/GenBank/DDBJ whole genome shotgun (WGS) entry which is preliminary data.</text>
</comment>
<proteinExistence type="predicted"/>
<dbReference type="Proteomes" id="UP001201549">
    <property type="component" value="Unassembled WGS sequence"/>
</dbReference>
<evidence type="ECO:0000313" key="1">
    <source>
        <dbReference type="EMBL" id="MCS4555408.1"/>
    </source>
</evidence>
<accession>A0ABT2FGH7</accession>
<reference evidence="2" key="2">
    <citation type="submission" date="2023-07" db="EMBL/GenBank/DDBJ databases">
        <title>Shewanella mangrovi sp. nov., an acetaldehyde- degrading bacterium isolated from mangrove sediment.</title>
        <authorList>
            <person name="Liu Y."/>
        </authorList>
    </citation>
    <scope>NUCLEOTIDE SEQUENCE [LARGE SCALE GENOMIC DNA]</scope>
    <source>
        <strain evidence="2">C32</strain>
    </source>
</reference>
<organism evidence="1 2">
    <name type="scientific">Shewanella electrica</name>
    <dbReference type="NCBI Taxonomy" id="515560"/>
    <lineage>
        <taxon>Bacteria</taxon>
        <taxon>Pseudomonadati</taxon>
        <taxon>Pseudomonadota</taxon>
        <taxon>Gammaproteobacteria</taxon>
        <taxon>Alteromonadales</taxon>
        <taxon>Shewanellaceae</taxon>
        <taxon>Shewanella</taxon>
    </lineage>
</organism>
<sequence>MNFEQVSNSEIHSIVAPIVESCLQNQGFESHSNLKWVKCHNEPIRLIFELFLWKGGMVAPRISISLDFVPHVSGSSVKWHRTNKSAQPDLIYDIYDRTLEFSYHQGAATIKDKAPQVIPHAIVKAKEFWATCSAENQLLAAFDKLKHYYDKGHP</sequence>
<dbReference type="RefSeq" id="WP_238894812.1">
    <property type="nucleotide sequence ID" value="NZ_JAKOGG010000002.1"/>
</dbReference>